<dbReference type="Pfam" id="PF00999">
    <property type="entry name" value="Na_H_Exchanger"/>
    <property type="match status" value="1"/>
</dbReference>
<feature type="region of interest" description="Disordered" evidence="10">
    <location>
        <begin position="833"/>
        <end position="868"/>
    </location>
</feature>
<keyword evidence="3" id="KW-1003">Cell membrane</keyword>
<evidence type="ECO:0000256" key="3">
    <source>
        <dbReference type="ARBA" id="ARBA00022475"/>
    </source>
</evidence>
<dbReference type="Gene3D" id="6.10.140.1330">
    <property type="match status" value="1"/>
</dbReference>
<evidence type="ECO:0000313" key="14">
    <source>
        <dbReference type="Proteomes" id="UP000609121"/>
    </source>
</evidence>
<comment type="subcellular location">
    <subcellularLocation>
        <location evidence="1">Cell membrane</location>
        <topology evidence="1">Multi-pass membrane protein</topology>
    </subcellularLocation>
</comment>
<feature type="transmembrane region" description="Helical" evidence="11">
    <location>
        <begin position="30"/>
        <end position="54"/>
    </location>
</feature>
<keyword evidence="4 11" id="KW-0812">Transmembrane</keyword>
<feature type="domain" description="Cyclic nucleotide-binding" evidence="12">
    <location>
        <begin position="708"/>
        <end position="822"/>
    </location>
</feature>
<evidence type="ECO:0000256" key="5">
    <source>
        <dbReference type="ARBA" id="ARBA00022989"/>
    </source>
</evidence>
<dbReference type="InterPro" id="IPR006153">
    <property type="entry name" value="Cation/H_exchanger_TM"/>
</dbReference>
<reference evidence="13" key="1">
    <citation type="submission" date="2020-09" db="EMBL/GenBank/DDBJ databases">
        <title>A novel bacterium of genus Mangrovicoccus, isolated from South China Sea.</title>
        <authorList>
            <person name="Huang H."/>
            <person name="Mo K."/>
            <person name="Hu Y."/>
        </authorList>
    </citation>
    <scope>NUCLEOTIDE SEQUENCE</scope>
    <source>
        <strain evidence="13">HB182678</strain>
    </source>
</reference>
<dbReference type="GO" id="GO:0005886">
    <property type="term" value="C:plasma membrane"/>
    <property type="evidence" value="ECO:0007669"/>
    <property type="project" value="UniProtKB-SubCell"/>
</dbReference>
<feature type="compositionally biased region" description="Low complexity" evidence="10">
    <location>
        <begin position="848"/>
        <end position="858"/>
    </location>
</feature>
<dbReference type="PANTHER" id="PTHR10110">
    <property type="entry name" value="SODIUM/HYDROGEN EXCHANGER"/>
    <property type="match status" value="1"/>
</dbReference>
<feature type="transmembrane region" description="Helical" evidence="11">
    <location>
        <begin position="360"/>
        <end position="380"/>
    </location>
</feature>
<evidence type="ECO:0000256" key="1">
    <source>
        <dbReference type="ARBA" id="ARBA00004651"/>
    </source>
</evidence>
<dbReference type="PROSITE" id="PS50042">
    <property type="entry name" value="CNMP_BINDING_3"/>
    <property type="match status" value="1"/>
</dbReference>
<feature type="transmembrane region" description="Helical" evidence="11">
    <location>
        <begin position="320"/>
        <end position="348"/>
    </location>
</feature>
<evidence type="ECO:0000256" key="4">
    <source>
        <dbReference type="ARBA" id="ARBA00022692"/>
    </source>
</evidence>
<keyword evidence="5 11" id="KW-1133">Transmembrane helix</keyword>
<gene>
    <name evidence="13" type="ORF">ICN82_09020</name>
</gene>
<accession>A0A8J7CV53</accession>
<feature type="transmembrane region" description="Helical" evidence="11">
    <location>
        <begin position="130"/>
        <end position="154"/>
    </location>
</feature>
<protein>
    <submittedName>
        <fullName evidence="13">Cation:proton antiporter</fullName>
    </submittedName>
</protein>
<dbReference type="SUPFAM" id="SSF51206">
    <property type="entry name" value="cAMP-binding domain-like"/>
    <property type="match status" value="1"/>
</dbReference>
<evidence type="ECO:0000256" key="10">
    <source>
        <dbReference type="SAM" id="MobiDB-lite"/>
    </source>
</evidence>
<keyword evidence="8 11" id="KW-0472">Membrane</keyword>
<dbReference type="InterPro" id="IPR014710">
    <property type="entry name" value="RmlC-like_jellyroll"/>
</dbReference>
<feature type="transmembrane region" description="Helical" evidence="11">
    <location>
        <begin position="75"/>
        <end position="94"/>
    </location>
</feature>
<dbReference type="RefSeq" id="WP_193181853.1">
    <property type="nucleotide sequence ID" value="NZ_JACVXA010000021.1"/>
</dbReference>
<feature type="transmembrane region" description="Helical" evidence="11">
    <location>
        <begin position="100"/>
        <end position="118"/>
    </location>
</feature>
<evidence type="ECO:0000256" key="6">
    <source>
        <dbReference type="ARBA" id="ARBA00023053"/>
    </source>
</evidence>
<organism evidence="13 14">
    <name type="scientific">Mangrovicoccus algicola</name>
    <dbReference type="NCBI Taxonomy" id="2771008"/>
    <lineage>
        <taxon>Bacteria</taxon>
        <taxon>Pseudomonadati</taxon>
        <taxon>Pseudomonadota</taxon>
        <taxon>Alphaproteobacteria</taxon>
        <taxon>Rhodobacterales</taxon>
        <taxon>Paracoccaceae</taxon>
        <taxon>Mangrovicoccus</taxon>
    </lineage>
</organism>
<dbReference type="CDD" id="cd00038">
    <property type="entry name" value="CAP_ED"/>
    <property type="match status" value="1"/>
</dbReference>
<evidence type="ECO:0000256" key="2">
    <source>
        <dbReference type="ARBA" id="ARBA00022448"/>
    </source>
</evidence>
<evidence type="ECO:0000256" key="9">
    <source>
        <dbReference type="ARBA" id="ARBA00023201"/>
    </source>
</evidence>
<dbReference type="Pfam" id="PF00027">
    <property type="entry name" value="cNMP_binding"/>
    <property type="match status" value="1"/>
</dbReference>
<evidence type="ECO:0000259" key="12">
    <source>
        <dbReference type="PROSITE" id="PS50042"/>
    </source>
</evidence>
<evidence type="ECO:0000256" key="11">
    <source>
        <dbReference type="SAM" id="Phobius"/>
    </source>
</evidence>
<feature type="transmembrane region" description="Helical" evidence="11">
    <location>
        <begin position="392"/>
        <end position="416"/>
    </location>
</feature>
<evidence type="ECO:0000256" key="8">
    <source>
        <dbReference type="ARBA" id="ARBA00023136"/>
    </source>
</evidence>
<dbReference type="EMBL" id="JACVXA010000021">
    <property type="protein sequence ID" value="MBE3638339.1"/>
    <property type="molecule type" value="Genomic_DNA"/>
</dbReference>
<dbReference type="GO" id="GO:0051453">
    <property type="term" value="P:regulation of intracellular pH"/>
    <property type="evidence" value="ECO:0007669"/>
    <property type="project" value="TreeGrafter"/>
</dbReference>
<keyword evidence="2" id="KW-0813">Transport</keyword>
<feature type="transmembrane region" description="Helical" evidence="11">
    <location>
        <begin position="174"/>
        <end position="191"/>
    </location>
</feature>
<sequence>MEIVALTAITAGLFLVVGVSEPLSERLRLPFSVILAIVGILIGLGSALFLRWNFANELNFIAENLTDLPIRANSFLYIFLPTLIFQVTLGMDIRRILDDWVPIVLLAVVAVVISTLFIGGALHGLGITSLFVGLLVGSVVSTTDPSAVASIFRSLSAPKRLTRIIEGESLLNDAAAIALFGLFITFVMVGMPDPDIMGALRQFPYLVAGGVAVGWVMARIGVWLMAMFNRFELAQVSVSVALPYLSYVITEQFVSASGVIAVVICGLTLNFAGPGRIDPARWKKLTEAWDILAHWAGALIFILAAILIPELMATATWIDAVYVGVVAIAAFAARAVVLFLLLPALTLLRLSPRVEMPYKAAILWGGLRGAVTLALALAVTENGRIPDATQRMVGILATGYTLFTLIVQGITLRPVIGWLKLDRLSPIDIALSKQVVAVALQSVRERVAVATENYDLTRDIARAEAKDFGERLDRAVTAAESEQNIQDRDRITLGLIALAGHERDLVDRGFEGGLMSPRVYEQARWLAAQVMEATRSGGRSGYRAAYRGGLGFSTWFRLAVVLDNRTRISRPLAKLTANRFEFLLGQRLVMKGLHEFIDTRIRRIHRRRVAELLHDLVDRRIEAVEQALEGLKLQYPGYAEELERRFIRRISLRLEQQEMDDLLEEGLIGPELHQTLSTRIERLMQRERARPVLDLTLRRADLARQLPLFAELDDKTVKRLGRSLLTRYAGPGEVIRRRSDTPRSVFFIASGAVEVRTPIQIYRLGRGEMFGQIAMLTGRRFRGDVSAIAPTTLLVLDEARFMKLLRTNKAVRGAILASAADRDLSEASLARLRALVGEPDPDPPGAEPVPAGEPADAGQPDPSDPERK</sequence>
<dbReference type="PANTHER" id="PTHR10110:SF86">
    <property type="entry name" value="SODIUM_HYDROGEN EXCHANGER 7"/>
    <property type="match status" value="1"/>
</dbReference>
<evidence type="ECO:0000256" key="7">
    <source>
        <dbReference type="ARBA" id="ARBA00023065"/>
    </source>
</evidence>
<feature type="transmembrane region" description="Helical" evidence="11">
    <location>
        <begin position="288"/>
        <end position="308"/>
    </location>
</feature>
<dbReference type="Gene3D" id="2.60.120.10">
    <property type="entry name" value="Jelly Rolls"/>
    <property type="match status" value="1"/>
</dbReference>
<dbReference type="GO" id="GO:0098719">
    <property type="term" value="P:sodium ion import across plasma membrane"/>
    <property type="evidence" value="ECO:0007669"/>
    <property type="project" value="TreeGrafter"/>
</dbReference>
<dbReference type="Proteomes" id="UP000609121">
    <property type="component" value="Unassembled WGS sequence"/>
</dbReference>
<keyword evidence="9" id="KW-0739">Sodium transport</keyword>
<comment type="caution">
    <text evidence="13">The sequence shown here is derived from an EMBL/GenBank/DDBJ whole genome shotgun (WGS) entry which is preliminary data.</text>
</comment>
<keyword evidence="6" id="KW-0915">Sodium</keyword>
<dbReference type="AlphaFoldDB" id="A0A8J7CV53"/>
<dbReference type="InterPro" id="IPR018490">
    <property type="entry name" value="cNMP-bd_dom_sf"/>
</dbReference>
<keyword evidence="7" id="KW-0406">Ion transport</keyword>
<dbReference type="GO" id="GO:0015385">
    <property type="term" value="F:sodium:proton antiporter activity"/>
    <property type="evidence" value="ECO:0007669"/>
    <property type="project" value="InterPro"/>
</dbReference>
<evidence type="ECO:0000313" key="13">
    <source>
        <dbReference type="EMBL" id="MBE3638339.1"/>
    </source>
</evidence>
<name>A0A8J7CV53_9RHOB</name>
<dbReference type="SMART" id="SM00100">
    <property type="entry name" value="cNMP"/>
    <property type="match status" value="1"/>
</dbReference>
<dbReference type="GO" id="GO:0015386">
    <property type="term" value="F:potassium:proton antiporter activity"/>
    <property type="evidence" value="ECO:0007669"/>
    <property type="project" value="TreeGrafter"/>
</dbReference>
<keyword evidence="14" id="KW-1185">Reference proteome</keyword>
<dbReference type="InterPro" id="IPR018422">
    <property type="entry name" value="Cation/H_exchanger_CPA1"/>
</dbReference>
<feature type="transmembrane region" description="Helical" evidence="11">
    <location>
        <begin position="203"/>
        <end position="224"/>
    </location>
</feature>
<feature type="transmembrane region" description="Helical" evidence="11">
    <location>
        <begin position="244"/>
        <end position="267"/>
    </location>
</feature>
<proteinExistence type="predicted"/>
<dbReference type="InterPro" id="IPR000595">
    <property type="entry name" value="cNMP-bd_dom"/>
</dbReference>